<dbReference type="InterPro" id="IPR000836">
    <property type="entry name" value="PRTase_dom"/>
</dbReference>
<dbReference type="PANTHER" id="PTHR47505">
    <property type="entry name" value="DNA UTILIZATION PROTEIN YHGH"/>
    <property type="match status" value="1"/>
</dbReference>
<evidence type="ECO:0000313" key="4">
    <source>
        <dbReference type="Proteomes" id="UP001595379"/>
    </source>
</evidence>
<evidence type="ECO:0000313" key="3">
    <source>
        <dbReference type="EMBL" id="MFC2926762.1"/>
    </source>
</evidence>
<evidence type="ECO:0000256" key="1">
    <source>
        <dbReference type="ARBA" id="ARBA00008007"/>
    </source>
</evidence>
<gene>
    <name evidence="3" type="ORF">ACFOOR_11655</name>
</gene>
<proteinExistence type="inferred from homology"/>
<dbReference type="InterPro" id="IPR051910">
    <property type="entry name" value="ComF/GntX_DNA_util-trans"/>
</dbReference>
<dbReference type="RefSeq" id="WP_343165776.1">
    <property type="nucleotide sequence ID" value="NZ_JBHRSV010000023.1"/>
</dbReference>
<dbReference type="SUPFAM" id="SSF53271">
    <property type="entry name" value="PRTase-like"/>
    <property type="match status" value="1"/>
</dbReference>
<dbReference type="InterPro" id="IPR029057">
    <property type="entry name" value="PRTase-like"/>
</dbReference>
<keyword evidence="4" id="KW-1185">Reference proteome</keyword>
<evidence type="ECO:0000259" key="2">
    <source>
        <dbReference type="Pfam" id="PF00156"/>
    </source>
</evidence>
<organism evidence="3 4">
    <name type="scientific">Hyphobacterium vulgare</name>
    <dbReference type="NCBI Taxonomy" id="1736751"/>
    <lineage>
        <taxon>Bacteria</taxon>
        <taxon>Pseudomonadati</taxon>
        <taxon>Pseudomonadota</taxon>
        <taxon>Alphaproteobacteria</taxon>
        <taxon>Maricaulales</taxon>
        <taxon>Maricaulaceae</taxon>
        <taxon>Hyphobacterium</taxon>
    </lineage>
</organism>
<dbReference type="PANTHER" id="PTHR47505:SF1">
    <property type="entry name" value="DNA UTILIZATION PROTEIN YHGH"/>
    <property type="match status" value="1"/>
</dbReference>
<accession>A0ABV6ZZD7</accession>
<feature type="domain" description="Phosphoribosyltransferase" evidence="2">
    <location>
        <begin position="175"/>
        <end position="232"/>
    </location>
</feature>
<dbReference type="EMBL" id="JBHRSV010000023">
    <property type="protein sequence ID" value="MFC2926762.1"/>
    <property type="molecule type" value="Genomic_DNA"/>
</dbReference>
<reference evidence="4" key="1">
    <citation type="journal article" date="2019" name="Int. J. Syst. Evol. Microbiol.">
        <title>The Global Catalogue of Microorganisms (GCM) 10K type strain sequencing project: providing services to taxonomists for standard genome sequencing and annotation.</title>
        <authorList>
            <consortium name="The Broad Institute Genomics Platform"/>
            <consortium name="The Broad Institute Genome Sequencing Center for Infectious Disease"/>
            <person name="Wu L."/>
            <person name="Ma J."/>
        </authorList>
    </citation>
    <scope>NUCLEOTIDE SEQUENCE [LARGE SCALE GENOMIC DNA]</scope>
    <source>
        <strain evidence="4">KCTC 52487</strain>
    </source>
</reference>
<dbReference type="Proteomes" id="UP001595379">
    <property type="component" value="Unassembled WGS sequence"/>
</dbReference>
<comment type="similarity">
    <text evidence="1">Belongs to the ComF/GntX family.</text>
</comment>
<comment type="caution">
    <text evidence="3">The sequence shown here is derived from an EMBL/GenBank/DDBJ whole genome shotgun (WGS) entry which is preliminary data.</text>
</comment>
<protein>
    <submittedName>
        <fullName evidence="3">ComF family protein</fullName>
    </submittedName>
</protein>
<dbReference type="Pfam" id="PF00156">
    <property type="entry name" value="Pribosyltran"/>
    <property type="match status" value="1"/>
</dbReference>
<name>A0ABV6ZZD7_9PROT</name>
<sequence length="241" mass="26068">MRAAADLVWPPHSAASGMRVDAPGRLDADDWSAIHFLDAPWCDTCGLPFPYAIGAGAQCPACIARPPKYARARAAFVYDDASRQLVLEFKHGGRVESVAQFAAWMAVSGRELLQGADAIIPVPLHRRRLAQRRFNQSALLSMAIARRTGLRFEPHALHRVKATPSQAGKSASGRRRNVAGVFRVPERARPRIAGKVLVLVDDVFTTGATAEAAARTLQRAGAARVNVLTLARVVRPVNPLT</sequence>
<dbReference type="Gene3D" id="3.40.50.2020">
    <property type="match status" value="1"/>
</dbReference>